<proteinExistence type="predicted"/>
<feature type="region of interest" description="Disordered" evidence="1">
    <location>
        <begin position="1"/>
        <end position="33"/>
    </location>
</feature>
<comment type="caution">
    <text evidence="2">The sequence shown here is derived from an EMBL/GenBank/DDBJ whole genome shotgun (WGS) entry which is preliminary data.</text>
</comment>
<accession>A0AAW1VXN6</accession>
<name>A0AAW1VXN6_RUBAR</name>
<organism evidence="2 3">
    <name type="scientific">Rubus argutus</name>
    <name type="common">Southern blackberry</name>
    <dbReference type="NCBI Taxonomy" id="59490"/>
    <lineage>
        <taxon>Eukaryota</taxon>
        <taxon>Viridiplantae</taxon>
        <taxon>Streptophyta</taxon>
        <taxon>Embryophyta</taxon>
        <taxon>Tracheophyta</taxon>
        <taxon>Spermatophyta</taxon>
        <taxon>Magnoliopsida</taxon>
        <taxon>eudicotyledons</taxon>
        <taxon>Gunneridae</taxon>
        <taxon>Pentapetalae</taxon>
        <taxon>rosids</taxon>
        <taxon>fabids</taxon>
        <taxon>Rosales</taxon>
        <taxon>Rosaceae</taxon>
        <taxon>Rosoideae</taxon>
        <taxon>Rosoideae incertae sedis</taxon>
        <taxon>Rubus</taxon>
    </lineage>
</organism>
<dbReference type="AlphaFoldDB" id="A0AAW1VXN6"/>
<evidence type="ECO:0000256" key="1">
    <source>
        <dbReference type="SAM" id="MobiDB-lite"/>
    </source>
</evidence>
<sequence length="97" mass="10545">MAGSSHQSHLTTTKSTRAFSSSSPPWMPSANSLRLHGVPKAAPTRAPKQHHRINHGITFQTKFQLLKPTSMPVPCPEPIATTITTSSIHHRSTTTNP</sequence>
<gene>
    <name evidence="2" type="ORF">M0R45_035686</name>
</gene>
<dbReference type="EMBL" id="JBEDUW010000007">
    <property type="protein sequence ID" value="KAK9911796.1"/>
    <property type="molecule type" value="Genomic_DNA"/>
</dbReference>
<feature type="compositionally biased region" description="Polar residues" evidence="1">
    <location>
        <begin position="1"/>
        <end position="32"/>
    </location>
</feature>
<reference evidence="2 3" key="1">
    <citation type="journal article" date="2023" name="G3 (Bethesda)">
        <title>A chromosome-length genome assembly and annotation of blackberry (Rubus argutus, cv. 'Hillquist').</title>
        <authorList>
            <person name="Bruna T."/>
            <person name="Aryal R."/>
            <person name="Dudchenko O."/>
            <person name="Sargent D.J."/>
            <person name="Mead D."/>
            <person name="Buti M."/>
            <person name="Cavallini A."/>
            <person name="Hytonen T."/>
            <person name="Andres J."/>
            <person name="Pham M."/>
            <person name="Weisz D."/>
            <person name="Mascagni F."/>
            <person name="Usai G."/>
            <person name="Natali L."/>
            <person name="Bassil N."/>
            <person name="Fernandez G.E."/>
            <person name="Lomsadze A."/>
            <person name="Armour M."/>
            <person name="Olukolu B."/>
            <person name="Poorten T."/>
            <person name="Britton C."/>
            <person name="Davik J."/>
            <person name="Ashrafi H."/>
            <person name="Aiden E.L."/>
            <person name="Borodovsky M."/>
            <person name="Worthington M."/>
        </authorList>
    </citation>
    <scope>NUCLEOTIDE SEQUENCE [LARGE SCALE GENOMIC DNA]</scope>
    <source>
        <strain evidence="2">PI 553951</strain>
    </source>
</reference>
<protein>
    <submittedName>
        <fullName evidence="2">Uncharacterized protein</fullName>
    </submittedName>
</protein>
<evidence type="ECO:0000313" key="2">
    <source>
        <dbReference type="EMBL" id="KAK9911796.1"/>
    </source>
</evidence>
<keyword evidence="3" id="KW-1185">Reference proteome</keyword>
<dbReference type="Proteomes" id="UP001457282">
    <property type="component" value="Unassembled WGS sequence"/>
</dbReference>
<evidence type="ECO:0000313" key="3">
    <source>
        <dbReference type="Proteomes" id="UP001457282"/>
    </source>
</evidence>